<organism evidence="3 4">
    <name type="scientific">Lithospermum erythrorhizon</name>
    <name type="common">Purple gromwell</name>
    <name type="synonym">Lithospermum officinale var. erythrorhizon</name>
    <dbReference type="NCBI Taxonomy" id="34254"/>
    <lineage>
        <taxon>Eukaryota</taxon>
        <taxon>Viridiplantae</taxon>
        <taxon>Streptophyta</taxon>
        <taxon>Embryophyta</taxon>
        <taxon>Tracheophyta</taxon>
        <taxon>Spermatophyta</taxon>
        <taxon>Magnoliopsida</taxon>
        <taxon>eudicotyledons</taxon>
        <taxon>Gunneridae</taxon>
        <taxon>Pentapetalae</taxon>
        <taxon>asterids</taxon>
        <taxon>lamiids</taxon>
        <taxon>Boraginales</taxon>
        <taxon>Boraginaceae</taxon>
        <taxon>Boraginoideae</taxon>
        <taxon>Lithospermeae</taxon>
        <taxon>Lithospermum</taxon>
    </lineage>
</organism>
<dbReference type="PROSITE" id="PS51257">
    <property type="entry name" value="PROKAR_LIPOPROTEIN"/>
    <property type="match status" value="1"/>
</dbReference>
<accession>A0AAV3QKX0</accession>
<dbReference type="PANTHER" id="PTHR22835">
    <property type="entry name" value="ZINC FINGER FYVE DOMAIN CONTAINING PROTEIN"/>
    <property type="match status" value="1"/>
</dbReference>
<reference evidence="3 4" key="1">
    <citation type="submission" date="2024-01" db="EMBL/GenBank/DDBJ databases">
        <title>The complete chloroplast genome sequence of Lithospermum erythrorhizon: insights into the phylogenetic relationship among Boraginaceae species and the maternal lineages of purple gromwells.</title>
        <authorList>
            <person name="Okada T."/>
            <person name="Watanabe K."/>
        </authorList>
    </citation>
    <scope>NUCLEOTIDE SEQUENCE [LARGE SCALE GENOMIC DNA]</scope>
</reference>
<evidence type="ECO:0000256" key="1">
    <source>
        <dbReference type="ARBA" id="ARBA00008668"/>
    </source>
</evidence>
<evidence type="ECO:0000313" key="4">
    <source>
        <dbReference type="Proteomes" id="UP001454036"/>
    </source>
</evidence>
<gene>
    <name evidence="3" type="ORF">LIER_19254</name>
</gene>
<comment type="similarity">
    <text evidence="1">Belongs to the 'GDSL' lipolytic enzyme family.</text>
</comment>
<evidence type="ECO:0000313" key="3">
    <source>
        <dbReference type="EMBL" id="GAA0163370.1"/>
    </source>
</evidence>
<feature type="signal peptide" evidence="2">
    <location>
        <begin position="1"/>
        <end position="28"/>
    </location>
</feature>
<sequence length="256" mass="28440">MAFSSPKSCSLFFMFTLLLSSLFLVVSSCPSTPFSREEDSCNFDYVFSFGVGKTSVSSNGLVLPHLDATSSDHIQGAAFSAPKTFIMKQDFYLQHGLPPHQESGSTSLDSQVDHFLDFLVGSSHELQHTLIIINHPGLMDYKHSLQVRSETIVLDLVPEIVTEIKNSLRRLLGAGASNIVVSGLRPESLFGLEILADVHRYHLYQAVVELRVEFPEAHISHLDYIRTMPKGKDHLFSSLEVPEACQAFLVHKGHLL</sequence>
<dbReference type="AlphaFoldDB" id="A0AAV3QKX0"/>
<feature type="chain" id="PRO_5043472578" evidence="2">
    <location>
        <begin position="29"/>
        <end position="256"/>
    </location>
</feature>
<keyword evidence="4" id="KW-1185">Reference proteome</keyword>
<dbReference type="EMBL" id="BAABME010004730">
    <property type="protein sequence ID" value="GAA0163370.1"/>
    <property type="molecule type" value="Genomic_DNA"/>
</dbReference>
<dbReference type="PANTHER" id="PTHR22835:SF515">
    <property type="entry name" value="ACETYLAJMALAN ESTERASE-LIKE"/>
    <property type="match status" value="1"/>
</dbReference>
<name>A0AAV3QKX0_LITER</name>
<protein>
    <submittedName>
        <fullName evidence="3">Uncharacterized protein</fullName>
    </submittedName>
</protein>
<comment type="caution">
    <text evidence="3">The sequence shown here is derived from an EMBL/GenBank/DDBJ whole genome shotgun (WGS) entry which is preliminary data.</text>
</comment>
<dbReference type="Proteomes" id="UP001454036">
    <property type="component" value="Unassembled WGS sequence"/>
</dbReference>
<proteinExistence type="inferred from homology"/>
<evidence type="ECO:0000256" key="2">
    <source>
        <dbReference type="SAM" id="SignalP"/>
    </source>
</evidence>
<keyword evidence="2" id="KW-0732">Signal</keyword>